<feature type="chain" id="PRO_5009133856" evidence="6">
    <location>
        <begin position="24"/>
        <end position="417"/>
    </location>
</feature>
<protein>
    <submittedName>
        <fullName evidence="8">Acid protease</fullName>
    </submittedName>
</protein>
<reference evidence="8 9" key="1">
    <citation type="journal article" date="2016" name="Proc. Natl. Acad. Sci. U.S.A.">
        <title>Comparative genomics of biotechnologically important yeasts.</title>
        <authorList>
            <person name="Riley R."/>
            <person name="Haridas S."/>
            <person name="Wolfe K.H."/>
            <person name="Lopes M.R."/>
            <person name="Hittinger C.T."/>
            <person name="Goeker M."/>
            <person name="Salamov A.A."/>
            <person name="Wisecaver J.H."/>
            <person name="Long T.M."/>
            <person name="Calvey C.H."/>
            <person name="Aerts A.L."/>
            <person name="Barry K.W."/>
            <person name="Choi C."/>
            <person name="Clum A."/>
            <person name="Coughlan A.Y."/>
            <person name="Deshpande S."/>
            <person name="Douglass A.P."/>
            <person name="Hanson S.J."/>
            <person name="Klenk H.-P."/>
            <person name="LaButti K.M."/>
            <person name="Lapidus A."/>
            <person name="Lindquist E.A."/>
            <person name="Lipzen A.M."/>
            <person name="Meier-Kolthoff J.P."/>
            <person name="Ohm R.A."/>
            <person name="Otillar R.P."/>
            <person name="Pangilinan J.L."/>
            <person name="Peng Y."/>
            <person name="Rokas A."/>
            <person name="Rosa C.A."/>
            <person name="Scheuner C."/>
            <person name="Sibirny A.A."/>
            <person name="Slot J.C."/>
            <person name="Stielow J.B."/>
            <person name="Sun H."/>
            <person name="Kurtzman C.P."/>
            <person name="Blackwell M."/>
            <person name="Grigoriev I.V."/>
            <person name="Jeffries T.W."/>
        </authorList>
    </citation>
    <scope>NUCLEOTIDE SEQUENCE [LARGE SCALE GENOMIC DNA]</scope>
    <source>
        <strain evidence="8 9">DSM 6958</strain>
    </source>
</reference>
<keyword evidence="3 5" id="KW-0064">Aspartyl protease</keyword>
<keyword evidence="5" id="KW-0378">Hydrolase</keyword>
<evidence type="ECO:0000313" key="8">
    <source>
        <dbReference type="EMBL" id="ODQ65335.1"/>
    </source>
</evidence>
<dbReference type="SUPFAM" id="SSF50630">
    <property type="entry name" value="Acid proteases"/>
    <property type="match status" value="1"/>
</dbReference>
<evidence type="ECO:0000256" key="4">
    <source>
        <dbReference type="PIRSR" id="PIRSR601461-1"/>
    </source>
</evidence>
<dbReference type="PANTHER" id="PTHR47966">
    <property type="entry name" value="BETA-SITE APP-CLEAVING ENZYME, ISOFORM A-RELATED"/>
    <property type="match status" value="1"/>
</dbReference>
<feature type="signal peptide" evidence="6">
    <location>
        <begin position="1"/>
        <end position="23"/>
    </location>
</feature>
<evidence type="ECO:0000256" key="1">
    <source>
        <dbReference type="ARBA" id="ARBA00007447"/>
    </source>
</evidence>
<evidence type="ECO:0000313" key="9">
    <source>
        <dbReference type="Proteomes" id="UP000095009"/>
    </source>
</evidence>
<dbReference type="GO" id="GO:0006508">
    <property type="term" value="P:proteolysis"/>
    <property type="evidence" value="ECO:0007669"/>
    <property type="project" value="UniProtKB-KW"/>
</dbReference>
<evidence type="ECO:0000256" key="5">
    <source>
        <dbReference type="RuleBase" id="RU000454"/>
    </source>
</evidence>
<dbReference type="InterPro" id="IPR033121">
    <property type="entry name" value="PEPTIDASE_A1"/>
</dbReference>
<dbReference type="Gene3D" id="2.40.70.10">
    <property type="entry name" value="Acid Proteases"/>
    <property type="match status" value="2"/>
</dbReference>
<evidence type="ECO:0000256" key="3">
    <source>
        <dbReference type="ARBA" id="ARBA00022750"/>
    </source>
</evidence>
<dbReference type="Pfam" id="PF00026">
    <property type="entry name" value="Asp"/>
    <property type="match status" value="1"/>
</dbReference>
<feature type="active site" evidence="4">
    <location>
        <position position="274"/>
    </location>
</feature>
<accession>A0A1E3PIU6</accession>
<dbReference type="PRINTS" id="PR00792">
    <property type="entry name" value="PEPSIN"/>
</dbReference>
<dbReference type="AlphaFoldDB" id="A0A1E3PIU6"/>
<dbReference type="Proteomes" id="UP000095009">
    <property type="component" value="Unassembled WGS sequence"/>
</dbReference>
<keyword evidence="5 8" id="KW-0645">Protease</keyword>
<feature type="active site" evidence="4">
    <location>
        <position position="73"/>
    </location>
</feature>
<dbReference type="PROSITE" id="PS51767">
    <property type="entry name" value="PEPTIDASE_A1"/>
    <property type="match status" value="1"/>
</dbReference>
<evidence type="ECO:0000256" key="6">
    <source>
        <dbReference type="SAM" id="SignalP"/>
    </source>
</evidence>
<dbReference type="GO" id="GO:0004190">
    <property type="term" value="F:aspartic-type endopeptidase activity"/>
    <property type="evidence" value="ECO:0007669"/>
    <property type="project" value="UniProtKB-KW"/>
</dbReference>
<keyword evidence="9" id="KW-1185">Reference proteome</keyword>
<comment type="similarity">
    <text evidence="1 5">Belongs to the peptidase A1 family.</text>
</comment>
<dbReference type="EMBL" id="KV454410">
    <property type="protein sequence ID" value="ODQ65335.1"/>
    <property type="molecule type" value="Genomic_DNA"/>
</dbReference>
<dbReference type="PANTHER" id="PTHR47966:SF65">
    <property type="entry name" value="ASPARTIC-TYPE ENDOPEPTIDASE"/>
    <property type="match status" value="1"/>
</dbReference>
<dbReference type="InterPro" id="IPR001461">
    <property type="entry name" value="Aspartic_peptidase_A1"/>
</dbReference>
<name>A0A1E3PIU6_9ASCO</name>
<proteinExistence type="inferred from homology"/>
<organism evidence="8 9">
    <name type="scientific">Nadsonia fulvescens var. elongata DSM 6958</name>
    <dbReference type="NCBI Taxonomy" id="857566"/>
    <lineage>
        <taxon>Eukaryota</taxon>
        <taxon>Fungi</taxon>
        <taxon>Dikarya</taxon>
        <taxon>Ascomycota</taxon>
        <taxon>Saccharomycotina</taxon>
        <taxon>Dipodascomycetes</taxon>
        <taxon>Dipodascales</taxon>
        <taxon>Dipodascales incertae sedis</taxon>
        <taxon>Nadsonia</taxon>
    </lineage>
</organism>
<dbReference type="PROSITE" id="PS00141">
    <property type="entry name" value="ASP_PROTEASE"/>
    <property type="match status" value="2"/>
</dbReference>
<dbReference type="STRING" id="857566.A0A1E3PIU6"/>
<dbReference type="InterPro" id="IPR021109">
    <property type="entry name" value="Peptidase_aspartic_dom_sf"/>
</dbReference>
<evidence type="ECO:0000259" key="7">
    <source>
        <dbReference type="PROSITE" id="PS51767"/>
    </source>
</evidence>
<dbReference type="InterPro" id="IPR001969">
    <property type="entry name" value="Aspartic_peptidase_AS"/>
</dbReference>
<dbReference type="OrthoDB" id="771136at2759"/>
<evidence type="ECO:0000256" key="2">
    <source>
        <dbReference type="ARBA" id="ARBA00022729"/>
    </source>
</evidence>
<gene>
    <name evidence="8" type="ORF">NADFUDRAFT_25228</name>
</gene>
<feature type="domain" description="Peptidase A1" evidence="7">
    <location>
        <begin position="55"/>
        <end position="380"/>
    </location>
</feature>
<sequence>MKISHLARLLFHSSLILLPETQGHPVPWDNTRGLIQARDALGYIEVELLNQDTGGYFTLPFGSQGSLNTLIVDTGSSDTWVYDGNSDDCRHNGCAQNNFFDYSQSTTFSKRNITDPFTLAYLDGTSVSGYYAYDQVAFGSTTLKEVPFAIVTTAPQSYVSQFVGLGFPEYASLAIKGGHVFPSIPQLFKSQGLTKRTAFSYWLNGNSKAGHVIFGGYDKSRVLDNQLFTLKLVQDGKWSLAAGKPLTYSVDFDSITQNGNTVTAKDTKYVALLDTGSTFSYFDQTTYDNIKKTLGATYSAEEDCDVLPCSAGDKIEFQFNFGKHSITVKGSAFIFQGYMSTCRFGVGVIGSKETHISLGIPFFRSAYTIFDQEAIEVQIGQAINDKDTVKDIAVIPEYDGVDDIEGEDALEWCSADY</sequence>
<keyword evidence="2 6" id="KW-0732">Signal</keyword>